<dbReference type="InterPro" id="IPR004681">
    <property type="entry name" value="TRAP_DctM"/>
</dbReference>
<evidence type="ECO:0000256" key="1">
    <source>
        <dbReference type="ARBA" id="ARBA00004429"/>
    </source>
</evidence>
<evidence type="ECO:0000256" key="2">
    <source>
        <dbReference type="ARBA" id="ARBA00022475"/>
    </source>
</evidence>
<reference evidence="11" key="3">
    <citation type="submission" date="2015-08" db="EMBL/GenBank/DDBJ databases">
        <title>Draft Genome Sequence of a Heterotrophic Facultative Anaerobic Bacterium Ardenticatena maritima Strain 110S.</title>
        <authorList>
            <person name="Kawaichi S."/>
            <person name="Yoshida T."/>
            <person name="Sako Y."/>
            <person name="Nakamura R."/>
        </authorList>
    </citation>
    <scope>NUCLEOTIDE SEQUENCE [LARGE SCALE GENOMIC DNA]</scope>
    <source>
        <strain evidence="11">110S</strain>
    </source>
</reference>
<reference evidence="9 11" key="1">
    <citation type="journal article" date="2015" name="Genome Announc.">
        <title>Draft Genome Sequence of a Heterotrophic Facultative Anaerobic Thermophilic Bacterium, Ardenticatena maritima Strain 110ST.</title>
        <authorList>
            <person name="Kawaichi S."/>
            <person name="Yoshida T."/>
            <person name="Sako Y."/>
            <person name="Nakamura R."/>
        </authorList>
    </citation>
    <scope>NUCLEOTIDE SEQUENCE [LARGE SCALE GENOMIC DNA]</scope>
    <source>
        <strain evidence="9 11">110S</strain>
    </source>
</reference>
<dbReference type="EMBL" id="BBZA01000229">
    <property type="protein sequence ID" value="GAP64195.1"/>
    <property type="molecule type" value="Genomic_DNA"/>
</dbReference>
<dbReference type="PIRSF" id="PIRSF006066">
    <property type="entry name" value="HI0050"/>
    <property type="match status" value="1"/>
</dbReference>
<proteinExistence type="predicted"/>
<name>A0A0M8K8Z3_9CHLR</name>
<comment type="subcellular location">
    <subcellularLocation>
        <location evidence="1">Cell inner membrane</location>
        <topology evidence="1">Multi-pass membrane protein</topology>
    </subcellularLocation>
</comment>
<dbReference type="InParanoid" id="A0A0M8K8Z3"/>
<feature type="transmembrane region" description="Helical" evidence="7">
    <location>
        <begin position="6"/>
        <end position="24"/>
    </location>
</feature>
<evidence type="ECO:0000313" key="11">
    <source>
        <dbReference type="Proteomes" id="UP000037784"/>
    </source>
</evidence>
<feature type="transmembrane region" description="Helical" evidence="7">
    <location>
        <begin position="29"/>
        <end position="49"/>
    </location>
</feature>
<dbReference type="OrthoDB" id="9785600at2"/>
<dbReference type="PANTHER" id="PTHR33362:SF7">
    <property type="entry name" value="SLL1103 PROTEIN"/>
    <property type="match status" value="1"/>
</dbReference>
<evidence type="ECO:0000256" key="7">
    <source>
        <dbReference type="SAM" id="Phobius"/>
    </source>
</evidence>
<dbReference type="AlphaFoldDB" id="A0A0M8K8Z3"/>
<dbReference type="EMBL" id="LGKN01000003">
    <property type="protein sequence ID" value="KPL89617.1"/>
    <property type="molecule type" value="Genomic_DNA"/>
</dbReference>
<reference evidence="10 12" key="2">
    <citation type="submission" date="2015-07" db="EMBL/GenBank/DDBJ databases">
        <title>Whole genome sequence of Ardenticatena maritima DSM 23922.</title>
        <authorList>
            <person name="Hemp J."/>
            <person name="Ward L.M."/>
            <person name="Pace L.A."/>
            <person name="Fischer W.W."/>
        </authorList>
    </citation>
    <scope>NUCLEOTIDE SEQUENCE [LARGE SCALE GENOMIC DNA]</scope>
    <source>
        <strain evidence="10 12">110S</strain>
    </source>
</reference>
<dbReference type="GO" id="GO:0022857">
    <property type="term" value="F:transmembrane transporter activity"/>
    <property type="evidence" value="ECO:0007669"/>
    <property type="project" value="TreeGrafter"/>
</dbReference>
<dbReference type="InterPro" id="IPR010656">
    <property type="entry name" value="DctM"/>
</dbReference>
<accession>A0A0M8K8Z3</accession>
<dbReference type="Proteomes" id="UP000050502">
    <property type="component" value="Unassembled WGS sequence"/>
</dbReference>
<feature type="transmembrane region" description="Helical" evidence="7">
    <location>
        <begin position="421"/>
        <end position="443"/>
    </location>
</feature>
<evidence type="ECO:0000256" key="3">
    <source>
        <dbReference type="ARBA" id="ARBA00022519"/>
    </source>
</evidence>
<dbReference type="NCBIfam" id="TIGR00786">
    <property type="entry name" value="dctM"/>
    <property type="match status" value="1"/>
</dbReference>
<dbReference type="STRING" id="872965.SE16_04165"/>
<feature type="transmembrane region" description="Helical" evidence="7">
    <location>
        <begin position="229"/>
        <end position="255"/>
    </location>
</feature>
<dbReference type="Pfam" id="PF06808">
    <property type="entry name" value="DctM"/>
    <property type="match status" value="1"/>
</dbReference>
<feature type="transmembrane region" description="Helical" evidence="7">
    <location>
        <begin position="185"/>
        <end position="209"/>
    </location>
</feature>
<keyword evidence="4 7" id="KW-0812">Transmembrane</keyword>
<feature type="transmembrane region" description="Helical" evidence="7">
    <location>
        <begin position="95"/>
        <end position="114"/>
    </location>
</feature>
<dbReference type="PATRIC" id="fig|872965.6.peg.806"/>
<feature type="transmembrane region" description="Helical" evidence="7">
    <location>
        <begin position="153"/>
        <end position="173"/>
    </location>
</feature>
<evidence type="ECO:0000313" key="12">
    <source>
        <dbReference type="Proteomes" id="UP000050502"/>
    </source>
</evidence>
<dbReference type="GO" id="GO:0005886">
    <property type="term" value="C:plasma membrane"/>
    <property type="evidence" value="ECO:0007669"/>
    <property type="project" value="UniProtKB-SubCell"/>
</dbReference>
<keyword evidence="11" id="KW-1185">Reference proteome</keyword>
<feature type="transmembrane region" description="Helical" evidence="7">
    <location>
        <begin position="291"/>
        <end position="312"/>
    </location>
</feature>
<feature type="transmembrane region" description="Helical" evidence="7">
    <location>
        <begin position="374"/>
        <end position="401"/>
    </location>
</feature>
<dbReference type="PANTHER" id="PTHR33362">
    <property type="entry name" value="SIALIC ACID TRAP TRANSPORTER PERMEASE PROTEIN SIAT-RELATED"/>
    <property type="match status" value="1"/>
</dbReference>
<evidence type="ECO:0000259" key="8">
    <source>
        <dbReference type="Pfam" id="PF06808"/>
    </source>
</evidence>
<gene>
    <name evidence="9" type="ORF">ARMA_2618</name>
    <name evidence="10" type="ORF">SE16_04165</name>
</gene>
<keyword evidence="6 7" id="KW-0472">Membrane</keyword>
<keyword evidence="3" id="KW-0997">Cell inner membrane</keyword>
<evidence type="ECO:0000256" key="5">
    <source>
        <dbReference type="ARBA" id="ARBA00022989"/>
    </source>
</evidence>
<feature type="transmembrane region" description="Helical" evidence="7">
    <location>
        <begin position="120"/>
        <end position="141"/>
    </location>
</feature>
<evidence type="ECO:0000256" key="6">
    <source>
        <dbReference type="ARBA" id="ARBA00023136"/>
    </source>
</evidence>
<feature type="transmembrane region" description="Helical" evidence="7">
    <location>
        <begin position="332"/>
        <end position="353"/>
    </location>
</feature>
<feature type="domain" description="TRAP C4-dicarboxylate transport system permease DctM subunit" evidence="8">
    <location>
        <begin position="15"/>
        <end position="437"/>
    </location>
</feature>
<evidence type="ECO:0000256" key="4">
    <source>
        <dbReference type="ARBA" id="ARBA00022692"/>
    </source>
</evidence>
<keyword evidence="2" id="KW-1003">Cell membrane</keyword>
<sequence>MPVNPVFGWIALSMFVFFFFLLMIGYPVAFSFAGTAILFSVIGFLVGALDTNLLRVLPNRWFGTMSDFTLLAIIFFVFMGAVFEKSGLAEQLLETIGILMGPLPGGLALAVVIVGTLLAAATGVVAATVIVMGLLSLPVMVRYGYDHKLATGVIVASGTMAQLLPPSLVLVVLADQIGVSVGDLFLGALIPGLILSGLYALYVLVIAFLQPEKAPPLPPEARTVRGWALVRRVLFVMMPPLLLIFAVLGSIFFGIASPTEAGAVGAAGAVLLTALNRNLSWQLIKEAARSTANITALVIMILFASTYFGLVFDGLGGQRYVTQLLTNLPGGYWGFIIVANIAVFLLGINLEFIEISFIAMPLFVPAAMELGVDLVWFGVMMAINLNMAFISPPVGFSLFYLQSVAPEEVETIDIHKGAIPFMFLQGAALIITILFPQTVTWLVQAAGG</sequence>
<dbReference type="Proteomes" id="UP000037784">
    <property type="component" value="Unassembled WGS sequence"/>
</dbReference>
<comment type="caution">
    <text evidence="9">The sequence shown here is derived from an EMBL/GenBank/DDBJ whole genome shotgun (WGS) entry which is preliminary data.</text>
</comment>
<feature type="transmembrane region" description="Helical" evidence="7">
    <location>
        <begin position="261"/>
        <end position="279"/>
    </location>
</feature>
<feature type="transmembrane region" description="Helical" evidence="7">
    <location>
        <begin position="61"/>
        <end position="83"/>
    </location>
</feature>
<protein>
    <submittedName>
        <fullName evidence="10">C4-dicarboxylate ABC transporter</fullName>
    </submittedName>
</protein>
<evidence type="ECO:0000313" key="9">
    <source>
        <dbReference type="EMBL" id="GAP64195.1"/>
    </source>
</evidence>
<evidence type="ECO:0000313" key="10">
    <source>
        <dbReference type="EMBL" id="KPL89617.1"/>
    </source>
</evidence>
<organism evidence="9 11">
    <name type="scientific">Ardenticatena maritima</name>
    <dbReference type="NCBI Taxonomy" id="872965"/>
    <lineage>
        <taxon>Bacteria</taxon>
        <taxon>Bacillati</taxon>
        <taxon>Chloroflexota</taxon>
        <taxon>Ardenticatenia</taxon>
        <taxon>Ardenticatenales</taxon>
        <taxon>Ardenticatenaceae</taxon>
        <taxon>Ardenticatena</taxon>
    </lineage>
</organism>
<dbReference type="RefSeq" id="WP_054493920.1">
    <property type="nucleotide sequence ID" value="NZ_BBZA01000229.1"/>
</dbReference>
<keyword evidence="5 7" id="KW-1133">Transmembrane helix</keyword>